<dbReference type="FunFam" id="2.10.90.10:FF:000035">
    <property type="entry name" value="Spz1"/>
    <property type="match status" value="1"/>
</dbReference>
<evidence type="ECO:0000256" key="1">
    <source>
        <dbReference type="ARBA" id="ARBA00022729"/>
    </source>
</evidence>
<evidence type="ECO:0000256" key="5">
    <source>
        <dbReference type="SAM" id="SignalP"/>
    </source>
</evidence>
<dbReference type="GO" id="GO:0045087">
    <property type="term" value="P:innate immune response"/>
    <property type="evidence" value="ECO:0007669"/>
    <property type="project" value="TreeGrafter"/>
</dbReference>
<dbReference type="Gene3D" id="2.10.90.10">
    <property type="entry name" value="Cystine-knot cytokines"/>
    <property type="match status" value="1"/>
</dbReference>
<feature type="region of interest" description="Disordered" evidence="4">
    <location>
        <begin position="68"/>
        <end position="104"/>
    </location>
</feature>
<dbReference type="InterPro" id="IPR029034">
    <property type="entry name" value="Cystine-knot_cytokine"/>
</dbReference>
<dbReference type="InterPro" id="IPR032104">
    <property type="entry name" value="Spaetzle"/>
</dbReference>
<evidence type="ECO:0000313" key="8">
    <source>
        <dbReference type="Proteomes" id="UP001381693"/>
    </source>
</evidence>
<keyword evidence="1 5" id="KW-0732">Signal</keyword>
<gene>
    <name evidence="7" type="primary">NT1_6</name>
    <name evidence="7" type="ORF">SK128_003730</name>
</gene>
<feature type="chain" id="PRO_5042997102" evidence="5">
    <location>
        <begin position="20"/>
        <end position="295"/>
    </location>
</feature>
<evidence type="ECO:0000256" key="4">
    <source>
        <dbReference type="SAM" id="MobiDB-lite"/>
    </source>
</evidence>
<organism evidence="7 8">
    <name type="scientific">Halocaridina rubra</name>
    <name type="common">Hawaiian red shrimp</name>
    <dbReference type="NCBI Taxonomy" id="373956"/>
    <lineage>
        <taxon>Eukaryota</taxon>
        <taxon>Metazoa</taxon>
        <taxon>Ecdysozoa</taxon>
        <taxon>Arthropoda</taxon>
        <taxon>Crustacea</taxon>
        <taxon>Multicrustacea</taxon>
        <taxon>Malacostraca</taxon>
        <taxon>Eumalacostraca</taxon>
        <taxon>Eucarida</taxon>
        <taxon>Decapoda</taxon>
        <taxon>Pleocyemata</taxon>
        <taxon>Caridea</taxon>
        <taxon>Atyoidea</taxon>
        <taxon>Atyidae</taxon>
        <taxon>Halocaridina</taxon>
    </lineage>
</organism>
<comment type="caution">
    <text evidence="7">The sequence shown here is derived from an EMBL/GenBank/DDBJ whole genome shotgun (WGS) entry which is preliminary data.</text>
</comment>
<feature type="domain" description="Spaetzle" evidence="6">
    <location>
        <begin position="190"/>
        <end position="287"/>
    </location>
</feature>
<feature type="signal peptide" evidence="5">
    <location>
        <begin position="1"/>
        <end position="19"/>
    </location>
</feature>
<sequence length="295" mass="33846">MKTMVMKMVSFLLVGSTWASSTSHVSISLGDSSVSYKSNHVPAPHYHSPPAYHPAPAYHPEPVYPVHPKPKYPAHPEPKYPAHPEPKYPAHPEPKYPARPPPAYHPEPAYHPKPVYHPEPSYKPHEPEIPSCSELTNATYCLEDEEYPEYDIKHAIQYHLDDFNHLYADVADLDTELSVERPDTLEEETYLCPSEIAYIRPLRALNTDGKWRVIVNEIKLHYKTFTQTARVEDCLTSGEECPKVPMCYESKCLQKSIYHRFLVYDPYDKYFPFAIETFMLPASCACLLGAYTIDH</sequence>
<reference evidence="7 8" key="1">
    <citation type="submission" date="2023-11" db="EMBL/GenBank/DDBJ databases">
        <title>Halocaridina rubra genome assembly.</title>
        <authorList>
            <person name="Smith C."/>
        </authorList>
    </citation>
    <scope>NUCLEOTIDE SEQUENCE [LARGE SCALE GENOMIC DNA]</scope>
    <source>
        <strain evidence="7">EP-1</strain>
        <tissue evidence="7">Whole</tissue>
    </source>
</reference>
<dbReference type="AlphaFoldDB" id="A0AAN9AFT8"/>
<dbReference type="GO" id="GO:0005615">
    <property type="term" value="C:extracellular space"/>
    <property type="evidence" value="ECO:0007669"/>
    <property type="project" value="UniProtKB-ARBA"/>
</dbReference>
<keyword evidence="8" id="KW-1185">Reference proteome</keyword>
<evidence type="ECO:0000256" key="3">
    <source>
        <dbReference type="ARBA" id="ARBA00023180"/>
    </source>
</evidence>
<dbReference type="InterPro" id="IPR052444">
    <property type="entry name" value="Spz/Toll_ligand-like"/>
</dbReference>
<name>A0AAN9AFT8_HALRR</name>
<feature type="compositionally biased region" description="Basic and acidic residues" evidence="4">
    <location>
        <begin position="74"/>
        <end position="96"/>
    </location>
</feature>
<dbReference type="Pfam" id="PF16077">
    <property type="entry name" value="Spaetzle"/>
    <property type="match status" value="1"/>
</dbReference>
<keyword evidence="3" id="KW-0325">Glycoprotein</keyword>
<dbReference type="PANTHER" id="PTHR23199:SF12">
    <property type="entry name" value="NEUROTROPHIN 1-RELATED"/>
    <property type="match status" value="1"/>
</dbReference>
<dbReference type="EMBL" id="JAXCGZ010002001">
    <property type="protein sequence ID" value="KAK7084712.1"/>
    <property type="molecule type" value="Genomic_DNA"/>
</dbReference>
<evidence type="ECO:0000313" key="7">
    <source>
        <dbReference type="EMBL" id="KAK7084712.1"/>
    </source>
</evidence>
<dbReference type="SUPFAM" id="SSF57501">
    <property type="entry name" value="Cystine-knot cytokines"/>
    <property type="match status" value="1"/>
</dbReference>
<dbReference type="PANTHER" id="PTHR23199">
    <property type="entry name" value="NEUROTROPHIN 1-RELATED"/>
    <property type="match status" value="1"/>
</dbReference>
<dbReference type="GO" id="GO:0021556">
    <property type="term" value="P:central nervous system formation"/>
    <property type="evidence" value="ECO:0007669"/>
    <property type="project" value="TreeGrafter"/>
</dbReference>
<proteinExistence type="predicted"/>
<keyword evidence="2" id="KW-1015">Disulfide bond</keyword>
<accession>A0AAN9AFT8</accession>
<evidence type="ECO:0000256" key="2">
    <source>
        <dbReference type="ARBA" id="ARBA00023157"/>
    </source>
</evidence>
<dbReference type="GO" id="GO:0005121">
    <property type="term" value="F:Toll binding"/>
    <property type="evidence" value="ECO:0007669"/>
    <property type="project" value="TreeGrafter"/>
</dbReference>
<dbReference type="Proteomes" id="UP001381693">
    <property type="component" value="Unassembled WGS sequence"/>
</dbReference>
<evidence type="ECO:0000259" key="6">
    <source>
        <dbReference type="Pfam" id="PF16077"/>
    </source>
</evidence>
<dbReference type="GO" id="GO:0008083">
    <property type="term" value="F:growth factor activity"/>
    <property type="evidence" value="ECO:0007669"/>
    <property type="project" value="TreeGrafter"/>
</dbReference>
<protein>
    <submittedName>
        <fullName evidence="7">Spaetzle</fullName>
    </submittedName>
</protein>